<gene>
    <name evidence="2" type="ORF">DICVIV_11898</name>
</gene>
<dbReference type="SUPFAM" id="SSF57424">
    <property type="entry name" value="LDL receptor-like module"/>
    <property type="match status" value="2"/>
</dbReference>
<proteinExistence type="predicted"/>
<evidence type="ECO:0000256" key="1">
    <source>
        <dbReference type="ARBA" id="ARBA00023157"/>
    </source>
</evidence>
<organism evidence="2 3">
    <name type="scientific">Dictyocaulus viviparus</name>
    <name type="common">Bovine lungworm</name>
    <dbReference type="NCBI Taxonomy" id="29172"/>
    <lineage>
        <taxon>Eukaryota</taxon>
        <taxon>Metazoa</taxon>
        <taxon>Ecdysozoa</taxon>
        <taxon>Nematoda</taxon>
        <taxon>Chromadorea</taxon>
        <taxon>Rhabditida</taxon>
        <taxon>Rhabditina</taxon>
        <taxon>Rhabditomorpha</taxon>
        <taxon>Strongyloidea</taxon>
        <taxon>Metastrongylidae</taxon>
        <taxon>Dictyocaulus</taxon>
    </lineage>
</organism>
<dbReference type="EMBL" id="KN716706">
    <property type="protein sequence ID" value="KJH42116.1"/>
    <property type="molecule type" value="Genomic_DNA"/>
</dbReference>
<dbReference type="AlphaFoldDB" id="A0A0D8XIH2"/>
<evidence type="ECO:0000313" key="2">
    <source>
        <dbReference type="EMBL" id="KJH42116.1"/>
    </source>
</evidence>
<dbReference type="InterPro" id="IPR036055">
    <property type="entry name" value="LDL_receptor-like_sf"/>
</dbReference>
<name>A0A0D8XIH2_DICVI</name>
<sequence>MAFFFRWMCDGRIDCIDRSDEDPTICLKRGHRKFLDDSRRYLSRMRKCPETWFACADGSYCISSRFICNQIQDCR</sequence>
<dbReference type="Pfam" id="PF00057">
    <property type="entry name" value="Ldl_recept_a"/>
    <property type="match status" value="1"/>
</dbReference>
<reference evidence="3" key="2">
    <citation type="journal article" date="2016" name="Sci. Rep.">
        <title>Dictyocaulus viviparus genome, variome and transcriptome elucidate lungworm biology and support future intervention.</title>
        <authorList>
            <person name="McNulty S.N."/>
            <person name="Strube C."/>
            <person name="Rosa B.A."/>
            <person name="Martin J.C."/>
            <person name="Tyagi R."/>
            <person name="Choi Y.J."/>
            <person name="Wang Q."/>
            <person name="Hallsworth Pepin K."/>
            <person name="Zhang X."/>
            <person name="Ozersky P."/>
            <person name="Wilson R.K."/>
            <person name="Sternberg P.W."/>
            <person name="Gasser R.B."/>
            <person name="Mitreva M."/>
        </authorList>
    </citation>
    <scope>NUCLEOTIDE SEQUENCE [LARGE SCALE GENOMIC DNA]</scope>
    <source>
        <strain evidence="3">HannoverDv2000</strain>
    </source>
</reference>
<protein>
    <recommendedName>
        <fullName evidence="4">Low-density lipoprotein receptor domain class A</fullName>
    </recommendedName>
</protein>
<dbReference type="Gene3D" id="4.10.400.10">
    <property type="entry name" value="Low-density Lipoprotein Receptor"/>
    <property type="match status" value="2"/>
</dbReference>
<evidence type="ECO:0008006" key="4">
    <source>
        <dbReference type="Google" id="ProtNLM"/>
    </source>
</evidence>
<evidence type="ECO:0000313" key="3">
    <source>
        <dbReference type="Proteomes" id="UP000053766"/>
    </source>
</evidence>
<accession>A0A0D8XIH2</accession>
<dbReference type="Proteomes" id="UP000053766">
    <property type="component" value="Unassembled WGS sequence"/>
</dbReference>
<dbReference type="OrthoDB" id="10013209at2759"/>
<dbReference type="STRING" id="29172.A0A0D8XIH2"/>
<reference evidence="2 3" key="1">
    <citation type="submission" date="2013-11" db="EMBL/GenBank/DDBJ databases">
        <title>Draft genome of the bovine lungworm Dictyocaulus viviparus.</title>
        <authorList>
            <person name="Mitreva M."/>
        </authorList>
    </citation>
    <scope>NUCLEOTIDE SEQUENCE [LARGE SCALE GENOMIC DNA]</scope>
    <source>
        <strain evidence="2 3">HannoverDv2000</strain>
    </source>
</reference>
<keyword evidence="1" id="KW-1015">Disulfide bond</keyword>
<dbReference type="InterPro" id="IPR002172">
    <property type="entry name" value="LDrepeatLR_classA_rpt"/>
</dbReference>
<keyword evidence="3" id="KW-1185">Reference proteome</keyword>